<feature type="region of interest" description="Disordered" evidence="1">
    <location>
        <begin position="142"/>
        <end position="167"/>
    </location>
</feature>
<evidence type="ECO:0000313" key="2">
    <source>
        <dbReference type="EMBL" id="CAL1380545.1"/>
    </source>
</evidence>
<evidence type="ECO:0000256" key="1">
    <source>
        <dbReference type="SAM" id="MobiDB-lite"/>
    </source>
</evidence>
<evidence type="ECO:0000313" key="3">
    <source>
        <dbReference type="Proteomes" id="UP001497516"/>
    </source>
</evidence>
<proteinExistence type="predicted"/>
<keyword evidence="3" id="KW-1185">Reference proteome</keyword>
<dbReference type="Proteomes" id="UP001497516">
    <property type="component" value="Chromosome 4"/>
</dbReference>
<gene>
    <name evidence="2" type="ORF">LTRI10_LOCUS21982</name>
</gene>
<organism evidence="2 3">
    <name type="scientific">Linum trigynum</name>
    <dbReference type="NCBI Taxonomy" id="586398"/>
    <lineage>
        <taxon>Eukaryota</taxon>
        <taxon>Viridiplantae</taxon>
        <taxon>Streptophyta</taxon>
        <taxon>Embryophyta</taxon>
        <taxon>Tracheophyta</taxon>
        <taxon>Spermatophyta</taxon>
        <taxon>Magnoliopsida</taxon>
        <taxon>eudicotyledons</taxon>
        <taxon>Gunneridae</taxon>
        <taxon>Pentapetalae</taxon>
        <taxon>rosids</taxon>
        <taxon>fabids</taxon>
        <taxon>Malpighiales</taxon>
        <taxon>Linaceae</taxon>
        <taxon>Linum</taxon>
    </lineage>
</organism>
<dbReference type="EMBL" id="OZ034817">
    <property type="protein sequence ID" value="CAL1380545.1"/>
    <property type="molecule type" value="Genomic_DNA"/>
</dbReference>
<dbReference type="AlphaFoldDB" id="A0AAV2E4R6"/>
<accession>A0AAV2E4R6</accession>
<sequence>MSHYPTRTLLSPHSILLPSGASPRFSADDEHRDFHYADSAALLDPPPATPNGILLSGCRYQSRYTIYSDLTFFRTGSSDADWQPPAPPFRPPPQLVGSHRTTVEESWWRSYRCTTTSKADPEIRIWISYMVVGILKRISNSESDDPDCRAEGDGEGFFSTGTLIERT</sequence>
<reference evidence="2 3" key="1">
    <citation type="submission" date="2024-04" db="EMBL/GenBank/DDBJ databases">
        <authorList>
            <person name="Fracassetti M."/>
        </authorList>
    </citation>
    <scope>NUCLEOTIDE SEQUENCE [LARGE SCALE GENOMIC DNA]</scope>
</reference>
<name>A0AAV2E4R6_9ROSI</name>
<protein>
    <submittedName>
        <fullName evidence="2">Uncharacterized protein</fullName>
    </submittedName>
</protein>